<feature type="compositionally biased region" description="Polar residues" evidence="10">
    <location>
        <begin position="235"/>
        <end position="244"/>
    </location>
</feature>
<feature type="region of interest" description="Disordered" evidence="10">
    <location>
        <begin position="232"/>
        <end position="262"/>
    </location>
</feature>
<dbReference type="InterPro" id="IPR016024">
    <property type="entry name" value="ARM-type_fold"/>
</dbReference>
<dbReference type="InterPro" id="IPR017441">
    <property type="entry name" value="Protein_kinase_ATP_BS"/>
</dbReference>
<keyword evidence="6 9" id="KW-0067">ATP-binding</keyword>
<dbReference type="InterPro" id="IPR002554">
    <property type="entry name" value="PP2A_B56"/>
</dbReference>
<feature type="compositionally biased region" description="Low complexity" evidence="10">
    <location>
        <begin position="73"/>
        <end position="84"/>
    </location>
</feature>
<name>A0ABD3P0J8_9STRA</name>
<evidence type="ECO:0000256" key="4">
    <source>
        <dbReference type="ARBA" id="ARBA00022741"/>
    </source>
</evidence>
<feature type="binding site" evidence="9">
    <location>
        <position position="997"/>
    </location>
    <ligand>
        <name>ATP</name>
        <dbReference type="ChEBI" id="CHEBI:30616"/>
    </ligand>
</feature>
<dbReference type="PANTHER" id="PTHR24356:SF163">
    <property type="entry name" value="3-PHOSPHOINOSITIDE-DEPENDENT PROTEIN KINASE 1-RELATED"/>
    <property type="match status" value="1"/>
</dbReference>
<feature type="region of interest" description="Disordered" evidence="10">
    <location>
        <begin position="145"/>
        <end position="168"/>
    </location>
</feature>
<comment type="caution">
    <text evidence="12">The sequence shown here is derived from an EMBL/GenBank/DDBJ whole genome shotgun (WGS) entry which is preliminary data.</text>
</comment>
<reference evidence="12 13" key="1">
    <citation type="submission" date="2024-10" db="EMBL/GenBank/DDBJ databases">
        <title>Updated reference genomes for cyclostephanoid diatoms.</title>
        <authorList>
            <person name="Roberts W.R."/>
            <person name="Alverson A.J."/>
        </authorList>
    </citation>
    <scope>NUCLEOTIDE SEQUENCE [LARGE SCALE GENOMIC DNA]</scope>
    <source>
        <strain evidence="12 13">AJA010-31</strain>
    </source>
</reference>
<feature type="compositionally biased region" description="Polar residues" evidence="10">
    <location>
        <begin position="879"/>
        <end position="891"/>
    </location>
</feature>
<feature type="domain" description="Protein kinase" evidence="11">
    <location>
        <begin position="962"/>
        <end position="1272"/>
    </location>
</feature>
<comment type="catalytic activity">
    <reaction evidence="7">
        <text>L-threonyl-[protein] + ATP = O-phospho-L-threonyl-[protein] + ADP + H(+)</text>
        <dbReference type="Rhea" id="RHEA:46608"/>
        <dbReference type="Rhea" id="RHEA-COMP:11060"/>
        <dbReference type="Rhea" id="RHEA-COMP:11605"/>
        <dbReference type="ChEBI" id="CHEBI:15378"/>
        <dbReference type="ChEBI" id="CHEBI:30013"/>
        <dbReference type="ChEBI" id="CHEBI:30616"/>
        <dbReference type="ChEBI" id="CHEBI:61977"/>
        <dbReference type="ChEBI" id="CHEBI:456216"/>
        <dbReference type="EC" id="2.7.11.1"/>
    </reaction>
</comment>
<dbReference type="GO" id="GO:0004674">
    <property type="term" value="F:protein serine/threonine kinase activity"/>
    <property type="evidence" value="ECO:0007669"/>
    <property type="project" value="UniProtKB-KW"/>
</dbReference>
<feature type="compositionally biased region" description="Acidic residues" evidence="10">
    <location>
        <begin position="894"/>
        <end position="908"/>
    </location>
</feature>
<dbReference type="SUPFAM" id="SSF56112">
    <property type="entry name" value="Protein kinase-like (PK-like)"/>
    <property type="match status" value="1"/>
</dbReference>
<feature type="compositionally biased region" description="Basic and acidic residues" evidence="10">
    <location>
        <begin position="245"/>
        <end position="257"/>
    </location>
</feature>
<feature type="region of interest" description="Disordered" evidence="10">
    <location>
        <begin position="64"/>
        <end position="116"/>
    </location>
</feature>
<feature type="compositionally biased region" description="Low complexity" evidence="10">
    <location>
        <begin position="751"/>
        <end position="762"/>
    </location>
</feature>
<evidence type="ECO:0000256" key="3">
    <source>
        <dbReference type="ARBA" id="ARBA00022679"/>
    </source>
</evidence>
<feature type="compositionally biased region" description="Polar residues" evidence="10">
    <location>
        <begin position="92"/>
        <end position="116"/>
    </location>
</feature>
<accession>A0ABD3P0J8</accession>
<feature type="region of interest" description="Disordered" evidence="10">
    <location>
        <begin position="315"/>
        <end position="334"/>
    </location>
</feature>
<dbReference type="Proteomes" id="UP001530400">
    <property type="component" value="Unassembled WGS sequence"/>
</dbReference>
<dbReference type="SUPFAM" id="SSF48371">
    <property type="entry name" value="ARM repeat"/>
    <property type="match status" value="1"/>
</dbReference>
<dbReference type="PANTHER" id="PTHR24356">
    <property type="entry name" value="SERINE/THREONINE-PROTEIN KINASE"/>
    <property type="match status" value="1"/>
</dbReference>
<feature type="region of interest" description="Disordered" evidence="10">
    <location>
        <begin position="748"/>
        <end position="822"/>
    </location>
</feature>
<organism evidence="12 13">
    <name type="scientific">Cyclotella atomus</name>
    <dbReference type="NCBI Taxonomy" id="382360"/>
    <lineage>
        <taxon>Eukaryota</taxon>
        <taxon>Sar</taxon>
        <taxon>Stramenopiles</taxon>
        <taxon>Ochrophyta</taxon>
        <taxon>Bacillariophyta</taxon>
        <taxon>Coscinodiscophyceae</taxon>
        <taxon>Thalassiosirophycidae</taxon>
        <taxon>Stephanodiscales</taxon>
        <taxon>Stephanodiscaceae</taxon>
        <taxon>Cyclotella</taxon>
    </lineage>
</organism>
<dbReference type="EMBL" id="JALLPJ020000841">
    <property type="protein sequence ID" value="KAL3781497.1"/>
    <property type="molecule type" value="Genomic_DNA"/>
</dbReference>
<dbReference type="GO" id="GO:0005524">
    <property type="term" value="F:ATP binding"/>
    <property type="evidence" value="ECO:0007669"/>
    <property type="project" value="UniProtKB-UniRule"/>
</dbReference>
<evidence type="ECO:0000256" key="9">
    <source>
        <dbReference type="PROSITE-ProRule" id="PRU10141"/>
    </source>
</evidence>
<feature type="compositionally biased region" description="Polar residues" evidence="10">
    <location>
        <begin position="774"/>
        <end position="786"/>
    </location>
</feature>
<dbReference type="Pfam" id="PF01603">
    <property type="entry name" value="B56"/>
    <property type="match status" value="1"/>
</dbReference>
<keyword evidence="13" id="KW-1185">Reference proteome</keyword>
<feature type="region of interest" description="Disordered" evidence="10">
    <location>
        <begin position="1137"/>
        <end position="1165"/>
    </location>
</feature>
<keyword evidence="2" id="KW-0723">Serine/threonine-protein kinase</keyword>
<protein>
    <recommendedName>
        <fullName evidence="1">non-specific serine/threonine protein kinase</fullName>
        <ecNumber evidence="1">2.7.11.1</ecNumber>
    </recommendedName>
</protein>
<dbReference type="EC" id="2.7.11.1" evidence="1"/>
<keyword evidence="4 9" id="KW-0547">Nucleotide-binding</keyword>
<dbReference type="PROSITE" id="PS00107">
    <property type="entry name" value="PROTEIN_KINASE_ATP"/>
    <property type="match status" value="1"/>
</dbReference>
<gene>
    <name evidence="12" type="ORF">ACHAWO_001349</name>
</gene>
<dbReference type="Gene3D" id="3.30.200.20">
    <property type="entry name" value="Phosphorylase Kinase, domain 1"/>
    <property type="match status" value="1"/>
</dbReference>
<evidence type="ECO:0000256" key="10">
    <source>
        <dbReference type="SAM" id="MobiDB-lite"/>
    </source>
</evidence>
<evidence type="ECO:0000256" key="2">
    <source>
        <dbReference type="ARBA" id="ARBA00022527"/>
    </source>
</evidence>
<keyword evidence="3" id="KW-0808">Transferase</keyword>
<dbReference type="InterPro" id="IPR000719">
    <property type="entry name" value="Prot_kinase_dom"/>
</dbReference>
<evidence type="ECO:0000256" key="1">
    <source>
        <dbReference type="ARBA" id="ARBA00012513"/>
    </source>
</evidence>
<evidence type="ECO:0000313" key="13">
    <source>
        <dbReference type="Proteomes" id="UP001530400"/>
    </source>
</evidence>
<dbReference type="InterPro" id="IPR050236">
    <property type="entry name" value="Ser_Thr_kinase_AGC"/>
</dbReference>
<evidence type="ECO:0000256" key="5">
    <source>
        <dbReference type="ARBA" id="ARBA00022777"/>
    </source>
</evidence>
<proteinExistence type="predicted"/>
<feature type="compositionally biased region" description="Polar residues" evidence="10">
    <location>
        <begin position="1143"/>
        <end position="1155"/>
    </location>
</feature>
<dbReference type="Gene3D" id="1.25.10.10">
    <property type="entry name" value="Leucine-rich Repeat Variant"/>
    <property type="match status" value="1"/>
</dbReference>
<dbReference type="InterPro" id="IPR011009">
    <property type="entry name" value="Kinase-like_dom_sf"/>
</dbReference>
<evidence type="ECO:0000256" key="8">
    <source>
        <dbReference type="ARBA" id="ARBA00048679"/>
    </source>
</evidence>
<dbReference type="Gene3D" id="1.10.510.10">
    <property type="entry name" value="Transferase(Phosphotransferase) domain 1"/>
    <property type="match status" value="1"/>
</dbReference>
<evidence type="ECO:0000256" key="7">
    <source>
        <dbReference type="ARBA" id="ARBA00047899"/>
    </source>
</evidence>
<dbReference type="Pfam" id="PF00069">
    <property type="entry name" value="Pkinase"/>
    <property type="match status" value="2"/>
</dbReference>
<evidence type="ECO:0000256" key="6">
    <source>
        <dbReference type="ARBA" id="ARBA00022840"/>
    </source>
</evidence>
<feature type="compositionally biased region" description="Polar residues" evidence="10">
    <location>
        <begin position="148"/>
        <end position="160"/>
    </location>
</feature>
<feature type="region of interest" description="Disordered" evidence="10">
    <location>
        <begin position="859"/>
        <end position="909"/>
    </location>
</feature>
<evidence type="ECO:0000259" key="11">
    <source>
        <dbReference type="PROSITE" id="PS50011"/>
    </source>
</evidence>
<keyword evidence="5" id="KW-0418">Kinase</keyword>
<dbReference type="PROSITE" id="PS50011">
    <property type="entry name" value="PROTEIN_KINASE_DOM"/>
    <property type="match status" value="1"/>
</dbReference>
<dbReference type="InterPro" id="IPR011989">
    <property type="entry name" value="ARM-like"/>
</dbReference>
<evidence type="ECO:0000313" key="12">
    <source>
        <dbReference type="EMBL" id="KAL3781497.1"/>
    </source>
</evidence>
<comment type="catalytic activity">
    <reaction evidence="8">
        <text>L-seryl-[protein] + ATP = O-phospho-L-seryl-[protein] + ADP + H(+)</text>
        <dbReference type="Rhea" id="RHEA:17989"/>
        <dbReference type="Rhea" id="RHEA-COMP:9863"/>
        <dbReference type="Rhea" id="RHEA-COMP:11604"/>
        <dbReference type="ChEBI" id="CHEBI:15378"/>
        <dbReference type="ChEBI" id="CHEBI:29999"/>
        <dbReference type="ChEBI" id="CHEBI:30616"/>
        <dbReference type="ChEBI" id="CHEBI:83421"/>
        <dbReference type="ChEBI" id="CHEBI:456216"/>
        <dbReference type="EC" id="2.7.11.1"/>
    </reaction>
</comment>
<sequence length="1362" mass="148577">MTSRIEELARRVLTSANWPNARDDAHIISPTPFLDELERALDIHLPPVGTINNVHVSGVRTCTVPSTSGHQKSGSSNCSNSSRGSHGKKSNENATTWSWTPSSNPNNTYTQDTPSSLEEYAPFTPMFYRCLGLLIQEANHPGSVALDTASSESGAATNPTAGADLSTPLNNTANTTLYTALNSLEQYSLPRMHEAVRLTRILLTLQEMHVDDEYKFIDRLLHYCDGNTLCKPQHGNDSSSSSNTLKEEASRTTDSKEASQTTKTKMIPILSSLFHHYTNLPQLEHGLHQLSRRYTALLPKNASDYWEYTSSFGNTSNNSDDDTTTRGEWTSSTSTTSFLGSRAVRIESYKSRLESELHAYIHGDESKSLRISGTQQQVNGGLVHLLSYIYRASDARLRGKIRKWMGMRLHTHALCGGSVSYSKGLGVGGDAVSSWGLGASFTAYFSLTASMAVGSSSAIAVGASGPISLTSLDGSGGMIQQHNPLGMENTSACGIDGLLQVLLLIIAGFQCDDNAVSSNQQRSDATRKSRVLKPSHENLLFEILIPLHRPSGMVLWRDQTALLELYHESLVKCIGVLLNMDPTIVGPVVGSLIHPDILPTEGKANTPKVVLLIHEIDTLIGTLQSREDEELEQCLSSFDLHIVPLAIMLCTCISSENSRVSERALQVFKNSMFKRLLKRNLDEVGPYCLRALCRCSSGLASWEVPWNPTVRKMTLLVLRELEEYYKEQGDDAFADACDETFSGYLSSQPVATPTATTLPSASKRAVIGSRPSDAGSSSAGNMTSLRSAMGSWRPPSQKSKVSRPSAPTGNLPKQPPSTITGVAPWALGASQSRGVAQPKAGSGQPPVTITGVAPWAIAKTPAPSPLPRSVKRPLPSKPSGETNSTIESSTAAIEEGDEESGDDDDTGEENNLLVSSAMQKVRSYMEKLKLPEDETGDGISSWAKSQMLESPVLLPNLKFHDLVFGQDLGTGAFSTVRYARQIVKDRTRSKWPEYAVKVVSTQKIEEMGYEQSINREIAILRLLSHPGISRLISSFRFRDGAYLVLEYASGGDLHTLLRKNGSLDHESTQFVIGSVAAALLSIHERGFVWADCKPENILIMESGHIKLTDFGACRPITEEANALVRDSSKNLVQNLRDGDWKSNSHQHSKLAQQESDSPDTEPEDRRIEGTTAYLPPEVVLGAFPTAAADIWALGCVMFQCLSGRPPILEDTDELTAQKIVSFHLVSQSLDFFGEPEGSSTVNENEMSLIQRMLSRESSSRPSISSVAGDAYFDGIDIFRLHTKPAHQLDVGAIEPTADAKWTRRQLSTIWAPQPQAYNIDLPVKSTHKLHGSANDPIIEGDEVSVLFYSTQKAPLLAKIREH</sequence>